<dbReference type="OrthoDB" id="1641131at2759"/>
<proteinExistence type="predicted"/>
<feature type="transmembrane region" description="Helical" evidence="1">
    <location>
        <begin position="12"/>
        <end position="30"/>
    </location>
</feature>
<reference evidence="2" key="1">
    <citation type="journal article" date="2022" name="Front. Genet.">
        <title>Chromosome-Scale Assembly of the Dendrobium nobile Genome Provides Insights Into the Molecular Mechanism of the Biosynthesis of the Medicinal Active Ingredient of Dendrobium.</title>
        <authorList>
            <person name="Xu Q."/>
            <person name="Niu S.-C."/>
            <person name="Li K.-L."/>
            <person name="Zheng P.-J."/>
            <person name="Zhang X.-J."/>
            <person name="Jia Y."/>
            <person name="Liu Y."/>
            <person name="Niu Y.-X."/>
            <person name="Yu L.-H."/>
            <person name="Chen D.-F."/>
            <person name="Zhang G.-Q."/>
        </authorList>
    </citation>
    <scope>NUCLEOTIDE SEQUENCE</scope>
    <source>
        <tissue evidence="2">Leaf</tissue>
    </source>
</reference>
<name>A0A8T3C4N6_DENNO</name>
<evidence type="ECO:0000256" key="1">
    <source>
        <dbReference type="SAM" id="Phobius"/>
    </source>
</evidence>
<keyword evidence="1" id="KW-0472">Membrane</keyword>
<keyword evidence="1" id="KW-1133">Transmembrane helix</keyword>
<dbReference type="PANTHER" id="PTHR21477:SF12">
    <property type="entry name" value="PROTEIN PHLOEM PROTEIN 2-LIKE A10"/>
    <property type="match status" value="1"/>
</dbReference>
<evidence type="ECO:0000313" key="2">
    <source>
        <dbReference type="EMBL" id="KAI0525280.1"/>
    </source>
</evidence>
<organism evidence="2 3">
    <name type="scientific">Dendrobium nobile</name>
    <name type="common">Orchid</name>
    <dbReference type="NCBI Taxonomy" id="94219"/>
    <lineage>
        <taxon>Eukaryota</taxon>
        <taxon>Viridiplantae</taxon>
        <taxon>Streptophyta</taxon>
        <taxon>Embryophyta</taxon>
        <taxon>Tracheophyta</taxon>
        <taxon>Spermatophyta</taxon>
        <taxon>Magnoliopsida</taxon>
        <taxon>Liliopsida</taxon>
        <taxon>Asparagales</taxon>
        <taxon>Orchidaceae</taxon>
        <taxon>Epidendroideae</taxon>
        <taxon>Malaxideae</taxon>
        <taxon>Dendrobiinae</taxon>
        <taxon>Dendrobium</taxon>
    </lineage>
</organism>
<accession>A0A8T3C4N6</accession>
<sequence>MAPALTASRRRWIFVLAAAGISGYGAYRFYRLPSVSAKRRKLVKLFTALFSVAEAISSSADAVSLLSSDLKHFLRSDSDEIPLSLKQLAKIARSDEFSTSISRLSDALAVGVIRGLHTKSDSPVTEAQTSSSFSDRLLDKLFSDKGSGFASVVVGSFARSMVMALYCRGDAIDSCDVPAWVNLMCTDKCRELIASSIQLFVRTAVSVYLDKTMDVNTYEVLFSGLTNPKHEAKVKDILVSVCNGAVETVVKTSHGVLSRSNSSSSMSIRKDLNQFGLLQSLKSSGDIKSKYSSGWVEQVSSVLAVPSNRQFVLDVTGRVTFESVRSFVKFVMWNLQDGMKKSMNVVSEKVVERGMDVMRYLCSKAMLAFSLCIALCMDIAVGKRILLAA</sequence>
<keyword evidence="1" id="KW-0812">Transmembrane</keyword>
<evidence type="ECO:0000313" key="3">
    <source>
        <dbReference type="Proteomes" id="UP000829196"/>
    </source>
</evidence>
<protein>
    <recommendedName>
        <fullName evidence="4">Protein PHLOEM PROTEIN 2-LIKE A10</fullName>
    </recommendedName>
</protein>
<comment type="caution">
    <text evidence="2">The sequence shown here is derived from an EMBL/GenBank/DDBJ whole genome shotgun (WGS) entry which is preliminary data.</text>
</comment>
<feature type="transmembrane region" description="Helical" evidence="1">
    <location>
        <begin position="365"/>
        <end position="386"/>
    </location>
</feature>
<gene>
    <name evidence="2" type="ORF">KFK09_004673</name>
</gene>
<dbReference type="EMBL" id="JAGYWB010000004">
    <property type="protein sequence ID" value="KAI0525280.1"/>
    <property type="molecule type" value="Genomic_DNA"/>
</dbReference>
<dbReference type="InterPro" id="IPR019141">
    <property type="entry name" value="DUF2045"/>
</dbReference>
<keyword evidence="3" id="KW-1185">Reference proteome</keyword>
<dbReference type="AlphaFoldDB" id="A0A8T3C4N6"/>
<evidence type="ECO:0008006" key="4">
    <source>
        <dbReference type="Google" id="ProtNLM"/>
    </source>
</evidence>
<dbReference type="Proteomes" id="UP000829196">
    <property type="component" value="Unassembled WGS sequence"/>
</dbReference>
<dbReference type="PANTHER" id="PTHR21477">
    <property type="entry name" value="ZGC:172139"/>
    <property type="match status" value="1"/>
</dbReference>